<evidence type="ECO:0000259" key="2">
    <source>
        <dbReference type="Pfam" id="PF25583"/>
    </source>
</evidence>
<dbReference type="EMBL" id="OBMQ01000016">
    <property type="protein sequence ID" value="SOC23954.1"/>
    <property type="molecule type" value="Genomic_DNA"/>
</dbReference>
<feature type="domain" description="WCX" evidence="2">
    <location>
        <begin position="247"/>
        <end position="321"/>
    </location>
</feature>
<dbReference type="InterPro" id="IPR026881">
    <property type="entry name" value="WYL_dom"/>
</dbReference>
<dbReference type="AlphaFoldDB" id="A0A285TRY6"/>
<evidence type="ECO:0000259" key="1">
    <source>
        <dbReference type="Pfam" id="PF13280"/>
    </source>
</evidence>
<dbReference type="RefSeq" id="WP_097074985.1">
    <property type="nucleotide sequence ID" value="NZ_OBMQ01000016.1"/>
</dbReference>
<dbReference type="Pfam" id="PF25583">
    <property type="entry name" value="WCX"/>
    <property type="match status" value="1"/>
</dbReference>
<dbReference type="PANTHER" id="PTHR34580">
    <property type="match status" value="1"/>
</dbReference>
<keyword evidence="3" id="KW-0238">DNA-binding</keyword>
<reference evidence="4" key="1">
    <citation type="submission" date="2017-08" db="EMBL/GenBank/DDBJ databases">
        <authorList>
            <person name="Varghese N."/>
            <person name="Submissions S."/>
        </authorList>
    </citation>
    <scope>NUCLEOTIDE SEQUENCE [LARGE SCALE GENOMIC DNA]</scope>
    <source>
        <strain evidence="4">JC22</strain>
    </source>
</reference>
<dbReference type="InterPro" id="IPR057727">
    <property type="entry name" value="WCX_dom"/>
</dbReference>
<evidence type="ECO:0000313" key="4">
    <source>
        <dbReference type="Proteomes" id="UP000219636"/>
    </source>
</evidence>
<organism evidence="3 4">
    <name type="scientific">Ureibacillus xyleni</name>
    <dbReference type="NCBI Taxonomy" id="614648"/>
    <lineage>
        <taxon>Bacteria</taxon>
        <taxon>Bacillati</taxon>
        <taxon>Bacillota</taxon>
        <taxon>Bacilli</taxon>
        <taxon>Bacillales</taxon>
        <taxon>Caryophanaceae</taxon>
        <taxon>Ureibacillus</taxon>
    </lineage>
</organism>
<dbReference type="InterPro" id="IPR051534">
    <property type="entry name" value="CBASS_pafABC_assoc_protein"/>
</dbReference>
<gene>
    <name evidence="3" type="ORF">SAMN05880501_11651</name>
</gene>
<sequence length="325" mass="38668">MLNIDNNAKRLLAIKDILYTYTDEEHALSISNILEKLKMHYGDAQFSKNTIKSAIKDLQEYGFHIEEETRENKTVYYSHQYRNFEIYELRMLIDAVASAKFLTSKESEQLIKKIKQLTSEHLSKKLKSHIHIDPSLKVGNREVRYHIDNIHQAIIDKKIVSFQYGKYNVKKEFILRHDGKRYIVIPLELVWINDFYYLVAKQDDKIKHFRVDRMKKISVLEESFQNEEFELRDHLRQSFNMYPGKPEYVEITFNQSLLNAILDHFGTDVYIKKYDDNTFTIKIEASINEGFIRWLLTWGSDAKVVAPQHLIEKMKDEITKMNNLY</sequence>
<accession>A0A285TRY6</accession>
<dbReference type="GO" id="GO:0003677">
    <property type="term" value="F:DNA binding"/>
    <property type="evidence" value="ECO:0007669"/>
    <property type="project" value="UniProtKB-KW"/>
</dbReference>
<proteinExistence type="predicted"/>
<keyword evidence="4" id="KW-1185">Reference proteome</keyword>
<dbReference type="OrthoDB" id="9772503at2"/>
<evidence type="ECO:0000313" key="3">
    <source>
        <dbReference type="EMBL" id="SOC23954.1"/>
    </source>
</evidence>
<protein>
    <submittedName>
        <fullName evidence="3">Predicted DNA-binding transcriptional regulator YafY</fullName>
    </submittedName>
</protein>
<dbReference type="Proteomes" id="UP000219636">
    <property type="component" value="Unassembled WGS sequence"/>
</dbReference>
<dbReference type="PANTHER" id="PTHR34580:SF1">
    <property type="entry name" value="PROTEIN PAFC"/>
    <property type="match status" value="1"/>
</dbReference>
<dbReference type="Pfam" id="PF13280">
    <property type="entry name" value="WYL"/>
    <property type="match status" value="1"/>
</dbReference>
<feature type="domain" description="WYL" evidence="1">
    <location>
        <begin position="146"/>
        <end position="218"/>
    </location>
</feature>
<dbReference type="PROSITE" id="PS52050">
    <property type="entry name" value="WYL"/>
    <property type="match status" value="1"/>
</dbReference>
<name>A0A285TRY6_9BACL</name>